<evidence type="ECO:0000256" key="1">
    <source>
        <dbReference type="SAM" id="MobiDB-lite"/>
    </source>
</evidence>
<dbReference type="EMBL" id="MT144463">
    <property type="protein sequence ID" value="QJA53930.1"/>
    <property type="molecule type" value="Genomic_DNA"/>
</dbReference>
<evidence type="ECO:0000313" key="2">
    <source>
        <dbReference type="EMBL" id="QJA53930.1"/>
    </source>
</evidence>
<sequence length="116" mass="13160">MKPSKRKYTGPTQFFHNYEHDPEGRTHCLGPPSNPYAIIHKDGKNLINTEAAKGHGKTGEPQWFKFKKVAGGFDVSSGKAISVEEVTNKMKRPSVKNPEFKKQKEEQLEKKNRLGH</sequence>
<organism evidence="2">
    <name type="scientific">viral metagenome</name>
    <dbReference type="NCBI Taxonomy" id="1070528"/>
    <lineage>
        <taxon>unclassified sequences</taxon>
        <taxon>metagenomes</taxon>
        <taxon>organismal metagenomes</taxon>
    </lineage>
</organism>
<feature type="region of interest" description="Disordered" evidence="1">
    <location>
        <begin position="89"/>
        <end position="116"/>
    </location>
</feature>
<reference evidence="2" key="1">
    <citation type="submission" date="2020-03" db="EMBL/GenBank/DDBJ databases">
        <title>The deep terrestrial virosphere.</title>
        <authorList>
            <person name="Holmfeldt K."/>
            <person name="Nilsson E."/>
            <person name="Simone D."/>
            <person name="Lopez-Fernandez M."/>
            <person name="Wu X."/>
            <person name="de Brujin I."/>
            <person name="Lundin D."/>
            <person name="Andersson A."/>
            <person name="Bertilsson S."/>
            <person name="Dopson M."/>
        </authorList>
    </citation>
    <scope>NUCLEOTIDE SEQUENCE</scope>
    <source>
        <strain evidence="2">TM448A04212</strain>
    </source>
</reference>
<feature type="compositionally biased region" description="Basic and acidic residues" evidence="1">
    <location>
        <begin position="98"/>
        <end position="116"/>
    </location>
</feature>
<dbReference type="AlphaFoldDB" id="A0A6H2A3A3"/>
<gene>
    <name evidence="2" type="ORF">TM448A04212_0007</name>
</gene>
<name>A0A6H2A3A3_9ZZZZ</name>
<proteinExistence type="predicted"/>
<protein>
    <submittedName>
        <fullName evidence="2">Uncharacterized protein</fullName>
    </submittedName>
</protein>
<accession>A0A6H2A3A3</accession>